<gene>
    <name evidence="3" type="primary">Siglec12</name>
    <name evidence="5" type="synonym">LOC105265917</name>
    <name evidence="3" type="ORF">g.39047</name>
</gene>
<organism evidence="3">
    <name type="scientific">Fopius arisanus</name>
    <dbReference type="NCBI Taxonomy" id="64838"/>
    <lineage>
        <taxon>Eukaryota</taxon>
        <taxon>Metazoa</taxon>
        <taxon>Ecdysozoa</taxon>
        <taxon>Arthropoda</taxon>
        <taxon>Hexapoda</taxon>
        <taxon>Insecta</taxon>
        <taxon>Pterygota</taxon>
        <taxon>Neoptera</taxon>
        <taxon>Endopterygota</taxon>
        <taxon>Hymenoptera</taxon>
        <taxon>Apocrita</taxon>
        <taxon>Ichneumonoidea</taxon>
        <taxon>Braconidae</taxon>
        <taxon>Opiinae</taxon>
        <taxon>Fopius</taxon>
    </lineage>
</organism>
<dbReference type="OrthoDB" id="6333371at2759"/>
<evidence type="ECO:0000313" key="4">
    <source>
        <dbReference type="Proteomes" id="UP000694866"/>
    </source>
</evidence>
<dbReference type="GeneID" id="105265917"/>
<dbReference type="InterPro" id="IPR013783">
    <property type="entry name" value="Ig-like_fold"/>
</dbReference>
<proteinExistence type="predicted"/>
<dbReference type="Pfam" id="PF07686">
    <property type="entry name" value="V-set"/>
    <property type="match status" value="1"/>
</dbReference>
<reference evidence="3" key="1">
    <citation type="submission" date="2015-01" db="EMBL/GenBank/DDBJ databases">
        <title>Transcriptome Assembly of Fopius arisanus.</title>
        <authorList>
            <person name="Geib S."/>
        </authorList>
    </citation>
    <scope>NUCLEOTIDE SEQUENCE</scope>
</reference>
<name>A0A0C9RDX6_9HYME</name>
<dbReference type="InterPro" id="IPR007110">
    <property type="entry name" value="Ig-like_dom"/>
</dbReference>
<accession>A0A9R1TY15</accession>
<feature type="chain" id="PRO_5044541695" evidence="1">
    <location>
        <begin position="23"/>
        <end position="285"/>
    </location>
</feature>
<keyword evidence="1" id="KW-0732">Signal</keyword>
<dbReference type="AlphaFoldDB" id="A0A0C9RDX6"/>
<dbReference type="Gene3D" id="2.60.40.10">
    <property type="entry name" value="Immunoglobulins"/>
    <property type="match status" value="1"/>
</dbReference>
<dbReference type="FunFam" id="2.60.40.10:FF:000437">
    <property type="entry name" value="Beat-IIIc, isoform A"/>
    <property type="match status" value="1"/>
</dbReference>
<dbReference type="PROSITE" id="PS50835">
    <property type="entry name" value="IG_LIKE"/>
    <property type="match status" value="1"/>
</dbReference>
<dbReference type="PANTHER" id="PTHR21261:SF6">
    <property type="entry name" value="BEATEN PATH IIA-RELATED"/>
    <property type="match status" value="1"/>
</dbReference>
<sequence>MGNLRWINLIVLIITAITGVRSLRNVVLEMIPEIVERGHEVTLRCHYERENEPLYSVKWYRGKHEFYRYSPSESPPIKVFNITGITVHRNNSDHEQVTVMNVGYGLTGNFSCEVTADAPTFSTEESIKKLWVVSLPKGKPIISTERNRYDPGDTLKANCTATPSKPPVEFVFKLNTIEIGPINASQLMERSDYNMGNNSPYVEESQLQWGELSIDLLPFHYSNNQLTIHCIARIPGMYEAESELQVQIGLREPVPAQITSDSSRAISSAHLLAALSLRALHSFLR</sequence>
<dbReference type="PANTHER" id="PTHR21261">
    <property type="entry name" value="BEAT PROTEIN"/>
    <property type="match status" value="1"/>
</dbReference>
<feature type="signal peptide" evidence="1">
    <location>
        <begin position="1"/>
        <end position="22"/>
    </location>
</feature>
<dbReference type="InterPro" id="IPR013106">
    <property type="entry name" value="Ig_V-set"/>
</dbReference>
<dbReference type="InterPro" id="IPR036179">
    <property type="entry name" value="Ig-like_dom_sf"/>
</dbReference>
<accession>A0A0C9RDX6</accession>
<evidence type="ECO:0000313" key="5">
    <source>
        <dbReference type="RefSeq" id="XP_011302036.1"/>
    </source>
</evidence>
<dbReference type="EMBL" id="GBYB01005176">
    <property type="protein sequence ID" value="JAG74943.1"/>
    <property type="molecule type" value="Transcribed_RNA"/>
</dbReference>
<reference evidence="5" key="2">
    <citation type="submission" date="2025-04" db="UniProtKB">
        <authorList>
            <consortium name="RefSeq"/>
        </authorList>
    </citation>
    <scope>IDENTIFICATION</scope>
    <source>
        <strain evidence="5">USDA-PBARC FA_bdor</strain>
        <tissue evidence="5">Whole organism</tissue>
    </source>
</reference>
<dbReference type="Proteomes" id="UP000694866">
    <property type="component" value="Unplaced"/>
</dbReference>
<dbReference type="RefSeq" id="XP_011302036.1">
    <property type="nucleotide sequence ID" value="XM_011303734.1"/>
</dbReference>
<evidence type="ECO:0000259" key="2">
    <source>
        <dbReference type="PROSITE" id="PS50835"/>
    </source>
</evidence>
<feature type="domain" description="Ig-like" evidence="2">
    <location>
        <begin position="24"/>
        <end position="128"/>
    </location>
</feature>
<dbReference type="KEGG" id="fas:105265917"/>
<evidence type="ECO:0000313" key="3">
    <source>
        <dbReference type="EMBL" id="JAG74943.1"/>
    </source>
</evidence>
<keyword evidence="4" id="KW-1185">Reference proteome</keyword>
<dbReference type="SUPFAM" id="SSF48726">
    <property type="entry name" value="Immunoglobulin"/>
    <property type="match status" value="1"/>
</dbReference>
<protein>
    <submittedName>
        <fullName evidence="3">Siglec12 protein</fullName>
    </submittedName>
</protein>
<evidence type="ECO:0000256" key="1">
    <source>
        <dbReference type="SAM" id="SignalP"/>
    </source>
</evidence>